<dbReference type="AlphaFoldDB" id="A0A9X0R141"/>
<keyword evidence="3" id="KW-0269">Exonuclease</keyword>
<dbReference type="SUPFAM" id="SSF56300">
    <property type="entry name" value="Metallo-dependent phosphatases"/>
    <property type="match status" value="1"/>
</dbReference>
<feature type="domain" description="Calcineurin-like phosphoesterase" evidence="2">
    <location>
        <begin position="4"/>
        <end position="198"/>
    </location>
</feature>
<dbReference type="EMBL" id="JACOMF010000015">
    <property type="protein sequence ID" value="MBC4016412.1"/>
    <property type="molecule type" value="Genomic_DNA"/>
</dbReference>
<dbReference type="InterPro" id="IPR004843">
    <property type="entry name" value="Calcineurin-like_PHP"/>
</dbReference>
<dbReference type="RefSeq" id="WP_186771185.1">
    <property type="nucleotide sequence ID" value="NZ_JACOMF010000015.1"/>
</dbReference>
<evidence type="ECO:0000313" key="3">
    <source>
        <dbReference type="EMBL" id="MBC4016412.1"/>
    </source>
</evidence>
<dbReference type="InterPro" id="IPR050535">
    <property type="entry name" value="DNA_Repair-Maintenance_Comp"/>
</dbReference>
<dbReference type="Proteomes" id="UP000600101">
    <property type="component" value="Unassembled WGS sequence"/>
</dbReference>
<dbReference type="Pfam" id="PF00149">
    <property type="entry name" value="Metallophos"/>
    <property type="match status" value="1"/>
</dbReference>
<keyword evidence="4" id="KW-1185">Reference proteome</keyword>
<dbReference type="Gene3D" id="3.60.21.10">
    <property type="match status" value="1"/>
</dbReference>
<dbReference type="CDD" id="cd00840">
    <property type="entry name" value="MPP_Mre11_N"/>
    <property type="match status" value="1"/>
</dbReference>
<comment type="caution">
    <text evidence="3">The sequence shown here is derived from an EMBL/GenBank/DDBJ whole genome shotgun (WGS) entry which is preliminary data.</text>
</comment>
<accession>A0A9X0R141</accession>
<dbReference type="GO" id="GO:0004527">
    <property type="term" value="F:exonuclease activity"/>
    <property type="evidence" value="ECO:0007669"/>
    <property type="project" value="UniProtKB-KW"/>
</dbReference>
<evidence type="ECO:0000313" key="4">
    <source>
        <dbReference type="Proteomes" id="UP000600101"/>
    </source>
</evidence>
<protein>
    <submittedName>
        <fullName evidence="3">DNA repair exonuclease</fullName>
    </submittedName>
</protein>
<dbReference type="PANTHER" id="PTHR30337">
    <property type="entry name" value="COMPONENT OF ATP-DEPENDENT DSDNA EXONUCLEASE"/>
    <property type="match status" value="1"/>
</dbReference>
<dbReference type="InterPro" id="IPR041796">
    <property type="entry name" value="Mre11_N"/>
</dbReference>
<evidence type="ECO:0000259" key="2">
    <source>
        <dbReference type="Pfam" id="PF00149"/>
    </source>
</evidence>
<organism evidence="3 4">
    <name type="scientific">Siccirubricoccus deserti</name>
    <dbReference type="NCBI Taxonomy" id="2013562"/>
    <lineage>
        <taxon>Bacteria</taxon>
        <taxon>Pseudomonadati</taxon>
        <taxon>Pseudomonadota</taxon>
        <taxon>Alphaproteobacteria</taxon>
        <taxon>Acetobacterales</taxon>
        <taxon>Roseomonadaceae</taxon>
        <taxon>Siccirubricoccus</taxon>
    </lineage>
</organism>
<name>A0A9X0R141_9PROT</name>
<sequence length="421" mass="45291">MANFRFLHAADLHLDSPLRGLEARPDVPADRIRGATREALQNLVALAIEEQVDFVVLAGDLYDGEWRDWGTGHFLLGQLARLTRAGIRVVAISGNHDAESILTRQLRFPEGATMLPTRPESHPLPELGVVVHGQGYARREMLENLVPRYPRPVAGAFNIGLLHTSVNGRPGHAGYAPCALAELLRHGYDYWALGHIHAREVLAEGDCWVVFPGNLQGRHVREAGAKGAMLVTVRDGRVAAVEHRSLDTVRWARVEVALDGAADAAEVLNRVRLALEAALSGVGSRLLAARVVLRGATPLHGALQRDPGDIREQIRGEGLNAAPEGFWLEDVTLATAPAGDTGGLGRRSDAFGRMVAAIEAAEAEAVAARTRDYAAALLNRSGDLRSLLGEEHPAVAAARGEVSPEILARARVLLLARLAEE</sequence>
<gene>
    <name evidence="3" type="ORF">H7965_13890</name>
</gene>
<dbReference type="InterPro" id="IPR014576">
    <property type="entry name" value="Pesterase_YhaO"/>
</dbReference>
<dbReference type="PIRSF" id="PIRSF033091">
    <property type="entry name" value="Pesterase_YhaO"/>
    <property type="match status" value="1"/>
</dbReference>
<keyword evidence="3" id="KW-0540">Nuclease</keyword>
<evidence type="ECO:0000256" key="1">
    <source>
        <dbReference type="ARBA" id="ARBA00022801"/>
    </source>
</evidence>
<keyword evidence="1" id="KW-0378">Hydrolase</keyword>
<dbReference type="PANTHER" id="PTHR30337:SF7">
    <property type="entry name" value="PHOSPHOESTERASE"/>
    <property type="match status" value="1"/>
</dbReference>
<proteinExistence type="predicted"/>
<dbReference type="InterPro" id="IPR029052">
    <property type="entry name" value="Metallo-depent_PP-like"/>
</dbReference>
<reference evidence="3" key="1">
    <citation type="submission" date="2020-08" db="EMBL/GenBank/DDBJ databases">
        <authorList>
            <person name="Hu Y."/>
            <person name="Nguyen S.V."/>
            <person name="Li F."/>
            <person name="Fanning S."/>
        </authorList>
    </citation>
    <scope>NUCLEOTIDE SEQUENCE</scope>
    <source>
        <strain evidence="3">SYSU D8009</strain>
    </source>
</reference>